<dbReference type="OrthoDB" id="182534at2"/>
<dbReference type="PROSITE" id="PS01124">
    <property type="entry name" value="HTH_ARAC_FAMILY_2"/>
    <property type="match status" value="1"/>
</dbReference>
<dbReference type="GO" id="GO:0043565">
    <property type="term" value="F:sequence-specific DNA binding"/>
    <property type="evidence" value="ECO:0007669"/>
    <property type="project" value="InterPro"/>
</dbReference>
<dbReference type="HOGENOM" id="CLU_764300_0_0_9"/>
<dbReference type="KEGG" id="bco:Bcell_0822"/>
<dbReference type="InterPro" id="IPR018060">
    <property type="entry name" value="HTH_AraC"/>
</dbReference>
<keyword evidence="6" id="KW-1185">Reference proteome</keyword>
<accession>E6U0Q4</accession>
<dbReference type="Gene3D" id="1.10.10.60">
    <property type="entry name" value="Homeodomain-like"/>
    <property type="match status" value="1"/>
</dbReference>
<dbReference type="InterPro" id="IPR013096">
    <property type="entry name" value="Cupin_2"/>
</dbReference>
<organism evidence="5 6">
    <name type="scientific">Evansella cellulosilytica (strain ATCC 21833 / DSM 2522 / FERM P-1141 / JCM 9156 / N-4)</name>
    <name type="common">Bacillus cellulosilyticus</name>
    <dbReference type="NCBI Taxonomy" id="649639"/>
    <lineage>
        <taxon>Bacteria</taxon>
        <taxon>Bacillati</taxon>
        <taxon>Bacillota</taxon>
        <taxon>Bacilli</taxon>
        <taxon>Bacillales</taxon>
        <taxon>Bacillaceae</taxon>
        <taxon>Evansella</taxon>
    </lineage>
</organism>
<dbReference type="Pfam" id="PF07883">
    <property type="entry name" value="Cupin_2"/>
    <property type="match status" value="1"/>
</dbReference>
<name>E6U0Q4_EVAC2</name>
<dbReference type="PANTHER" id="PTHR43280:SF27">
    <property type="entry name" value="TRANSCRIPTIONAL REGULATOR MTLR"/>
    <property type="match status" value="1"/>
</dbReference>
<dbReference type="InterPro" id="IPR009057">
    <property type="entry name" value="Homeodomain-like_sf"/>
</dbReference>
<dbReference type="eggNOG" id="COG2207">
    <property type="taxonomic scope" value="Bacteria"/>
</dbReference>
<feature type="domain" description="HTH araC/xylS-type" evidence="4">
    <location>
        <begin position="227"/>
        <end position="325"/>
    </location>
</feature>
<gene>
    <name evidence="5" type="ordered locus">Bcell_0822</name>
</gene>
<reference evidence="5" key="1">
    <citation type="submission" date="2010-12" db="EMBL/GenBank/DDBJ databases">
        <title>Complete sequence of Bacillus cellulosilyticus DSM 2522.</title>
        <authorList>
            <consortium name="US DOE Joint Genome Institute"/>
            <person name="Lucas S."/>
            <person name="Copeland A."/>
            <person name="Lapidus A."/>
            <person name="Cheng J.-F."/>
            <person name="Bruce D."/>
            <person name="Goodwin L."/>
            <person name="Pitluck S."/>
            <person name="Chertkov O."/>
            <person name="Detter J.C."/>
            <person name="Han C."/>
            <person name="Tapia R."/>
            <person name="Land M."/>
            <person name="Hauser L."/>
            <person name="Jeffries C."/>
            <person name="Kyrpides N."/>
            <person name="Ivanova N."/>
            <person name="Mikhailova N."/>
            <person name="Brumm P."/>
            <person name="Mead D."/>
            <person name="Woyke T."/>
        </authorList>
    </citation>
    <scope>NUCLEOTIDE SEQUENCE [LARGE SCALE GENOMIC DNA]</scope>
    <source>
        <strain evidence="5">DSM 2522</strain>
    </source>
</reference>
<keyword evidence="3" id="KW-0804">Transcription</keyword>
<proteinExistence type="predicted"/>
<dbReference type="InterPro" id="IPR014710">
    <property type="entry name" value="RmlC-like_jellyroll"/>
</dbReference>
<dbReference type="InterPro" id="IPR011051">
    <property type="entry name" value="RmlC_Cupin_sf"/>
</dbReference>
<dbReference type="PRINTS" id="PR00032">
    <property type="entry name" value="HTHARAC"/>
</dbReference>
<evidence type="ECO:0000313" key="5">
    <source>
        <dbReference type="EMBL" id="ADU29102.1"/>
    </source>
</evidence>
<evidence type="ECO:0000256" key="2">
    <source>
        <dbReference type="ARBA" id="ARBA00023125"/>
    </source>
</evidence>
<dbReference type="GO" id="GO:0003700">
    <property type="term" value="F:DNA-binding transcription factor activity"/>
    <property type="evidence" value="ECO:0007669"/>
    <property type="project" value="InterPro"/>
</dbReference>
<dbReference type="EMBL" id="CP002394">
    <property type="protein sequence ID" value="ADU29102.1"/>
    <property type="molecule type" value="Genomic_DNA"/>
</dbReference>
<sequence length="362" mass="42333">MPLKGQKTRETRVGRKEKQSIGYYEIDMTSRYHPQMQATVLAGNVMYNRLHWHEHVEIIYCVRGSFSLRVGGEVMKLSEGDFATINSDVPHEIFDGIEDGLQIIFSVEKSLLRKEEWEQYQFSTVGDYAVAKDCSDAQQFRKSVARMTWLVTLDRNQMIALEAAHKDFGKKIERDEWRELYSSSILQTEEEWYEYQMEVFHCLYCMAKHKSIEKNNVDRLQPKNQFRLCIELIHREYGSELDAKKLSEAVGVSEPTIYRMVQKNLGVSLNNYIQMVRIHAVCARLEQTDASITEVAFDCGFTSLSNFYRVFHELVGQTPREFRKGKQTKSVTLPGLQQNILELNRFQSFFELPFKRDDLLEL</sequence>
<protein>
    <submittedName>
        <fullName evidence="5">Transcriptional regulator, AraC family</fullName>
    </submittedName>
</protein>
<dbReference type="SUPFAM" id="SSF46689">
    <property type="entry name" value="Homeodomain-like"/>
    <property type="match status" value="1"/>
</dbReference>
<evidence type="ECO:0000259" key="4">
    <source>
        <dbReference type="PROSITE" id="PS01124"/>
    </source>
</evidence>
<dbReference type="InterPro" id="IPR020449">
    <property type="entry name" value="Tscrpt_reg_AraC-type_HTH"/>
</dbReference>
<dbReference type="RefSeq" id="WP_013487443.1">
    <property type="nucleotide sequence ID" value="NC_014829.1"/>
</dbReference>
<keyword evidence="2" id="KW-0238">DNA-binding</keyword>
<evidence type="ECO:0000313" key="6">
    <source>
        <dbReference type="Proteomes" id="UP000001401"/>
    </source>
</evidence>
<dbReference type="Proteomes" id="UP000001401">
    <property type="component" value="Chromosome"/>
</dbReference>
<evidence type="ECO:0000256" key="3">
    <source>
        <dbReference type="ARBA" id="ARBA00023163"/>
    </source>
</evidence>
<dbReference type="SUPFAM" id="SSF51182">
    <property type="entry name" value="RmlC-like cupins"/>
    <property type="match status" value="1"/>
</dbReference>
<evidence type="ECO:0000256" key="1">
    <source>
        <dbReference type="ARBA" id="ARBA00023015"/>
    </source>
</evidence>
<dbReference type="Gene3D" id="2.60.120.10">
    <property type="entry name" value="Jelly Rolls"/>
    <property type="match status" value="1"/>
</dbReference>
<dbReference type="PANTHER" id="PTHR43280">
    <property type="entry name" value="ARAC-FAMILY TRANSCRIPTIONAL REGULATOR"/>
    <property type="match status" value="1"/>
</dbReference>
<keyword evidence="1" id="KW-0805">Transcription regulation</keyword>
<dbReference type="AlphaFoldDB" id="E6U0Q4"/>
<dbReference type="Pfam" id="PF12833">
    <property type="entry name" value="HTH_18"/>
    <property type="match status" value="1"/>
</dbReference>
<dbReference type="SMART" id="SM00342">
    <property type="entry name" value="HTH_ARAC"/>
    <property type="match status" value="1"/>
</dbReference>
<dbReference type="STRING" id="649639.Bcell_0822"/>